<evidence type="ECO:0000313" key="1">
    <source>
        <dbReference type="EMBL" id="TDP62464.1"/>
    </source>
</evidence>
<dbReference type="InterPro" id="IPR032710">
    <property type="entry name" value="NTF2-like_dom_sf"/>
</dbReference>
<dbReference type="AlphaFoldDB" id="A0A4R6QKL0"/>
<accession>A0A4R6QKL0</accession>
<keyword evidence="1" id="KW-0413">Isomerase</keyword>
<gene>
    <name evidence="1" type="ORF">DES47_10742</name>
</gene>
<keyword evidence="2" id="KW-1185">Reference proteome</keyword>
<sequence length="157" mass="17128">MSNQALQAVLIEHVRAETAHQLEATLATLHPECLFEDYGAHQVFRGRAGAAQHYTQWWDAFDLLFSRGEHGSGRWTTDGHYIAEGEFSGRHVGPLGSLAPTGRPITFRFCVFVSFRDGLLASERFYYDLADVAAQLGVDAGGLRAAFASAQAAGARD</sequence>
<dbReference type="GO" id="GO:0016853">
    <property type="term" value="F:isomerase activity"/>
    <property type="evidence" value="ECO:0007669"/>
    <property type="project" value="UniProtKB-KW"/>
</dbReference>
<dbReference type="EMBL" id="SNXS01000007">
    <property type="protein sequence ID" value="TDP62464.1"/>
    <property type="molecule type" value="Genomic_DNA"/>
</dbReference>
<dbReference type="PANTHER" id="PTHR38436:SF1">
    <property type="entry name" value="ESTER CYCLASE"/>
    <property type="match status" value="1"/>
</dbReference>
<dbReference type="GO" id="GO:0030638">
    <property type="term" value="P:polyketide metabolic process"/>
    <property type="evidence" value="ECO:0007669"/>
    <property type="project" value="InterPro"/>
</dbReference>
<organism evidence="1 2">
    <name type="scientific">Roseateles toxinivorans</name>
    <dbReference type="NCBI Taxonomy" id="270368"/>
    <lineage>
        <taxon>Bacteria</taxon>
        <taxon>Pseudomonadati</taxon>
        <taxon>Pseudomonadota</taxon>
        <taxon>Betaproteobacteria</taxon>
        <taxon>Burkholderiales</taxon>
        <taxon>Sphaerotilaceae</taxon>
        <taxon>Roseateles</taxon>
    </lineage>
</organism>
<dbReference type="PANTHER" id="PTHR38436">
    <property type="entry name" value="POLYKETIDE CYCLASE SNOAL-LIKE DOMAIN"/>
    <property type="match status" value="1"/>
</dbReference>
<reference evidence="1 2" key="1">
    <citation type="submission" date="2019-03" db="EMBL/GenBank/DDBJ databases">
        <title>Genomic Encyclopedia of Type Strains, Phase IV (KMG-IV): sequencing the most valuable type-strain genomes for metagenomic binning, comparative biology and taxonomic classification.</title>
        <authorList>
            <person name="Goeker M."/>
        </authorList>
    </citation>
    <scope>NUCLEOTIDE SEQUENCE [LARGE SCALE GENOMIC DNA]</scope>
    <source>
        <strain evidence="1 2">DSM 16998</strain>
    </source>
</reference>
<dbReference type="Gene3D" id="3.10.450.50">
    <property type="match status" value="1"/>
</dbReference>
<protein>
    <submittedName>
        <fullName evidence="1">Ketosteroid isomerase-like protein</fullName>
    </submittedName>
</protein>
<dbReference type="InterPro" id="IPR009959">
    <property type="entry name" value="Cyclase_SnoaL-like"/>
</dbReference>
<dbReference type="Pfam" id="PF07366">
    <property type="entry name" value="SnoaL"/>
    <property type="match status" value="1"/>
</dbReference>
<comment type="caution">
    <text evidence="1">The sequence shown here is derived from an EMBL/GenBank/DDBJ whole genome shotgun (WGS) entry which is preliminary data.</text>
</comment>
<dbReference type="InParanoid" id="A0A4R6QKL0"/>
<dbReference type="Proteomes" id="UP000295361">
    <property type="component" value="Unassembled WGS sequence"/>
</dbReference>
<proteinExistence type="predicted"/>
<dbReference type="RefSeq" id="WP_133702936.1">
    <property type="nucleotide sequence ID" value="NZ_SNXS01000007.1"/>
</dbReference>
<dbReference type="OrthoDB" id="9182871at2"/>
<dbReference type="SUPFAM" id="SSF54427">
    <property type="entry name" value="NTF2-like"/>
    <property type="match status" value="1"/>
</dbReference>
<name>A0A4R6QKL0_9BURK</name>
<evidence type="ECO:0000313" key="2">
    <source>
        <dbReference type="Proteomes" id="UP000295361"/>
    </source>
</evidence>